<gene>
    <name evidence="1" type="ORF">FXE67_06030</name>
</gene>
<protein>
    <submittedName>
        <fullName evidence="1">Uncharacterized protein</fullName>
    </submittedName>
</protein>
<organism evidence="1 2">
    <name type="scientific">Vibrio cholerae</name>
    <dbReference type="NCBI Taxonomy" id="666"/>
    <lineage>
        <taxon>Bacteria</taxon>
        <taxon>Pseudomonadati</taxon>
        <taxon>Pseudomonadota</taxon>
        <taxon>Gammaproteobacteria</taxon>
        <taxon>Vibrionales</taxon>
        <taxon>Vibrionaceae</taxon>
        <taxon>Vibrio</taxon>
    </lineage>
</organism>
<dbReference type="AlphaFoldDB" id="A0A5C9T0M5"/>
<evidence type="ECO:0000313" key="2">
    <source>
        <dbReference type="Proteomes" id="UP000323583"/>
    </source>
</evidence>
<proteinExistence type="predicted"/>
<evidence type="ECO:0000313" key="1">
    <source>
        <dbReference type="EMBL" id="TXY92911.1"/>
    </source>
</evidence>
<dbReference type="RefSeq" id="WP_000876928.1">
    <property type="nucleotide sequence ID" value="NZ_JAUPDD010000056.1"/>
</dbReference>
<dbReference type="EMBL" id="VSGZ01000029">
    <property type="protein sequence ID" value="TXY92911.1"/>
    <property type="molecule type" value="Genomic_DNA"/>
</dbReference>
<reference evidence="1 2" key="1">
    <citation type="submission" date="2019-06" db="EMBL/GenBank/DDBJ databases">
        <title>Vibrio cholerae phylogeny based on whole-genome sequencing reveals genetic diversity and population strucutre.</title>
        <authorList>
            <person name="Zhiqiu Y."/>
            <person name="Bin L."/>
            <person name="Lingyan J."/>
        </authorList>
    </citation>
    <scope>NUCLEOTIDE SEQUENCE [LARGE SCALE GENOMIC DNA]</scope>
    <source>
        <strain evidence="1 2">N2768</strain>
    </source>
</reference>
<sequence>MKYPKKVILSNDCSSESDADNKIVQARIGIEILMDNIKSLNSSKVKNSSLLYVKIMSKPGETIAAKNASE</sequence>
<dbReference type="Proteomes" id="UP000323583">
    <property type="component" value="Unassembled WGS sequence"/>
</dbReference>
<comment type="caution">
    <text evidence="1">The sequence shown here is derived from an EMBL/GenBank/DDBJ whole genome shotgun (WGS) entry which is preliminary data.</text>
</comment>
<accession>A0A5C9T0M5</accession>
<name>A0A5C9T0M5_VIBCL</name>